<proteinExistence type="predicted"/>
<evidence type="ECO:0000256" key="2">
    <source>
        <dbReference type="SAM" id="Phobius"/>
    </source>
</evidence>
<evidence type="ECO:0000313" key="3">
    <source>
        <dbReference type="EMBL" id="ASU83926.1"/>
    </source>
</evidence>
<dbReference type="AlphaFoldDB" id="A0A223S748"/>
<sequence length="328" mass="35127">MMAAPDPRPRPVFDPTLPPAQRDLLAAHPHALIPATRPPPPPVRARWEFPDLPDRFPARLAVVSALFLVALMTRSGALILVTGLGLVLVAVNLAIAGLLSARRIGESPARAAARHYHGRYLLAEDLDAPARALLHSAQEAVAAVTASPLAATGHVEPIDHAVVLPEQLWEIGTRLRRLTDMRARARVSSDIQLDVDVSGLLAERRAALRAADAAVTARVEALERYAAHLAAAEEHHRHLAAVRQLMEEQQEYRDLLAASAADEQAIGQVEELTDRARLAEADLRRSLEEAAQAARLLAPDDGPQPPSPHREDDGGPDGPDGTAPGTTG</sequence>
<feature type="compositionally biased region" description="Low complexity" evidence="1">
    <location>
        <begin position="319"/>
        <end position="328"/>
    </location>
</feature>
<organism evidence="3 4">
    <name type="scientific">Nocardiopsis gilva YIM 90087</name>
    <dbReference type="NCBI Taxonomy" id="1235441"/>
    <lineage>
        <taxon>Bacteria</taxon>
        <taxon>Bacillati</taxon>
        <taxon>Actinomycetota</taxon>
        <taxon>Actinomycetes</taxon>
        <taxon>Streptosporangiales</taxon>
        <taxon>Nocardiopsidaceae</taxon>
        <taxon>Nocardiopsis</taxon>
    </lineage>
</organism>
<keyword evidence="2" id="KW-0472">Membrane</keyword>
<gene>
    <name evidence="3" type="ORF">CDO52_15065</name>
</gene>
<keyword evidence="2" id="KW-0812">Transmembrane</keyword>
<dbReference type="EMBL" id="CP022753">
    <property type="protein sequence ID" value="ASU83926.1"/>
    <property type="molecule type" value="Genomic_DNA"/>
</dbReference>
<dbReference type="RefSeq" id="WP_017619007.1">
    <property type="nucleotide sequence ID" value="NZ_ANBG01000212.1"/>
</dbReference>
<reference evidence="3 4" key="1">
    <citation type="submission" date="2017-08" db="EMBL/GenBank/DDBJ databases">
        <title>The complete genome sequence of Nocardiopsis gilva YIM 90087.</title>
        <authorList>
            <person name="Yin M."/>
            <person name="Tang S."/>
        </authorList>
    </citation>
    <scope>NUCLEOTIDE SEQUENCE [LARGE SCALE GENOMIC DNA]</scope>
    <source>
        <strain evidence="3 4">YIM 90087</strain>
    </source>
</reference>
<evidence type="ECO:0000313" key="4">
    <source>
        <dbReference type="Proteomes" id="UP000215005"/>
    </source>
</evidence>
<dbReference type="KEGG" id="ngv:CDO52_15065"/>
<protein>
    <submittedName>
        <fullName evidence="3">Uncharacterized protein</fullName>
    </submittedName>
</protein>
<keyword evidence="2" id="KW-1133">Transmembrane helix</keyword>
<accession>A0A223S748</accession>
<name>A0A223S748_9ACTN</name>
<dbReference type="Proteomes" id="UP000215005">
    <property type="component" value="Chromosome"/>
</dbReference>
<keyword evidence="4" id="KW-1185">Reference proteome</keyword>
<feature type="transmembrane region" description="Helical" evidence="2">
    <location>
        <begin position="79"/>
        <end position="101"/>
    </location>
</feature>
<evidence type="ECO:0000256" key="1">
    <source>
        <dbReference type="SAM" id="MobiDB-lite"/>
    </source>
</evidence>
<dbReference type="OrthoDB" id="3425023at2"/>
<feature type="region of interest" description="Disordered" evidence="1">
    <location>
        <begin position="292"/>
        <end position="328"/>
    </location>
</feature>